<comment type="subcellular location">
    <subcellularLocation>
        <location evidence="1">Membrane</location>
        <topology evidence="1">Multi-pass membrane protein</topology>
    </subcellularLocation>
</comment>
<evidence type="ECO:0000256" key="1">
    <source>
        <dbReference type="ARBA" id="ARBA00004141"/>
    </source>
</evidence>
<name>A0A6A6UBL2_9PEZI</name>
<protein>
    <submittedName>
        <fullName evidence="7">MFS general substrate transporter</fullName>
    </submittedName>
</protein>
<feature type="transmembrane region" description="Helical" evidence="6">
    <location>
        <begin position="100"/>
        <end position="120"/>
    </location>
</feature>
<feature type="transmembrane region" description="Helical" evidence="6">
    <location>
        <begin position="386"/>
        <end position="404"/>
    </location>
</feature>
<evidence type="ECO:0000313" key="8">
    <source>
        <dbReference type="Proteomes" id="UP000799302"/>
    </source>
</evidence>
<dbReference type="Proteomes" id="UP000799302">
    <property type="component" value="Unassembled WGS sequence"/>
</dbReference>
<keyword evidence="8" id="KW-1185">Reference proteome</keyword>
<keyword evidence="5 6" id="KW-0472">Membrane</keyword>
<feature type="transmembrane region" description="Helical" evidence="6">
    <location>
        <begin position="31"/>
        <end position="47"/>
    </location>
</feature>
<dbReference type="PANTHER" id="PTHR19432:SF76">
    <property type="entry name" value="TRANSPORTER, PUTATIVE (EUROFUNG)-RELATED"/>
    <property type="match status" value="1"/>
</dbReference>
<evidence type="ECO:0000256" key="3">
    <source>
        <dbReference type="ARBA" id="ARBA00022692"/>
    </source>
</evidence>
<dbReference type="EMBL" id="MU004235">
    <property type="protein sequence ID" value="KAF2668981.1"/>
    <property type="molecule type" value="Genomic_DNA"/>
</dbReference>
<feature type="transmembrane region" description="Helical" evidence="6">
    <location>
        <begin position="410"/>
        <end position="432"/>
    </location>
</feature>
<accession>A0A6A6UBL2</accession>
<dbReference type="GO" id="GO:0008506">
    <property type="term" value="F:sucrose:proton symporter activity"/>
    <property type="evidence" value="ECO:0007669"/>
    <property type="project" value="TreeGrafter"/>
</dbReference>
<keyword evidence="4 6" id="KW-1133">Transmembrane helix</keyword>
<keyword evidence="3 6" id="KW-0812">Transmembrane</keyword>
<sequence length="563" mass="60597">MIPPSSHAPSSSNAIWSGTTHIKASSESMRMVLLTASLIGIQFTWGIEMTYCTPYLLNLGLTKSHVSLVWIAGPLSGLVMQPIIGILADASTSPWGRRRPYMVVGTIVVAACLLLLGWTAEVVAHLMPSASVNIRREATIALAVVAIYGVDFAVNAVQACSRSLIVDSLPSNKQQSGSAWASRMVAVGHLVGYAIGAVDLTGVFGTALGDSQFKQLTIISALALILCVSVTCWAVQERVLVSRRRTSSEKDDKGGIVAMVMQIVRTTQNLPARISAICWITFWCWIGWFPFLFYSTTWIGEVYLRYNAPPEARDHPDSLGQVGRMGSMTLIIFSLVTFVASVLLPWVVQSPEEEAGGIGEFTPRPPESIAGVLLALQKYKPTLLSAWGYSIVIFGASMICAPFVTSMRAATTIVALCGIPWAMQCWAPFTFLGQEINRLSTTTHPLTGAPKRRDSSDLTHAQKDALYSDLEKHAAADPAPGSDLAGVYLGILNLYSTVPQFIGTVISWTVFSLLEPGKSPELAKHAHPDEHHGTDGPNAIAVCLFIGALAAVMAARETRRLEG</sequence>
<evidence type="ECO:0000256" key="6">
    <source>
        <dbReference type="SAM" id="Phobius"/>
    </source>
</evidence>
<feature type="transmembrane region" description="Helical" evidence="6">
    <location>
        <begin position="274"/>
        <end position="294"/>
    </location>
</feature>
<evidence type="ECO:0000313" key="7">
    <source>
        <dbReference type="EMBL" id="KAF2668981.1"/>
    </source>
</evidence>
<evidence type="ECO:0000256" key="5">
    <source>
        <dbReference type="ARBA" id="ARBA00023136"/>
    </source>
</evidence>
<organism evidence="7 8">
    <name type="scientific">Microthyrium microscopicum</name>
    <dbReference type="NCBI Taxonomy" id="703497"/>
    <lineage>
        <taxon>Eukaryota</taxon>
        <taxon>Fungi</taxon>
        <taxon>Dikarya</taxon>
        <taxon>Ascomycota</taxon>
        <taxon>Pezizomycotina</taxon>
        <taxon>Dothideomycetes</taxon>
        <taxon>Dothideomycetes incertae sedis</taxon>
        <taxon>Microthyriales</taxon>
        <taxon>Microthyriaceae</taxon>
        <taxon>Microthyrium</taxon>
    </lineage>
</organism>
<dbReference type="InterPro" id="IPR036259">
    <property type="entry name" value="MFS_trans_sf"/>
</dbReference>
<keyword evidence="2" id="KW-0813">Transport</keyword>
<feature type="transmembrane region" description="Helical" evidence="6">
    <location>
        <begin position="67"/>
        <end position="88"/>
    </location>
</feature>
<dbReference type="Pfam" id="PF13347">
    <property type="entry name" value="MFS_2"/>
    <property type="match status" value="1"/>
</dbReference>
<dbReference type="AlphaFoldDB" id="A0A6A6UBL2"/>
<evidence type="ECO:0000256" key="2">
    <source>
        <dbReference type="ARBA" id="ARBA00022448"/>
    </source>
</evidence>
<feature type="transmembrane region" description="Helical" evidence="6">
    <location>
        <begin position="328"/>
        <end position="348"/>
    </location>
</feature>
<feature type="transmembrane region" description="Helical" evidence="6">
    <location>
        <begin position="492"/>
        <end position="514"/>
    </location>
</feature>
<dbReference type="PANTHER" id="PTHR19432">
    <property type="entry name" value="SUGAR TRANSPORTER"/>
    <property type="match status" value="1"/>
</dbReference>
<feature type="transmembrane region" description="Helical" evidence="6">
    <location>
        <begin position="140"/>
        <end position="160"/>
    </location>
</feature>
<feature type="transmembrane region" description="Helical" evidence="6">
    <location>
        <begin position="180"/>
        <end position="204"/>
    </location>
</feature>
<feature type="transmembrane region" description="Helical" evidence="6">
    <location>
        <begin position="216"/>
        <end position="235"/>
    </location>
</feature>
<dbReference type="GO" id="GO:0005886">
    <property type="term" value="C:plasma membrane"/>
    <property type="evidence" value="ECO:0007669"/>
    <property type="project" value="TreeGrafter"/>
</dbReference>
<proteinExistence type="predicted"/>
<feature type="transmembrane region" description="Helical" evidence="6">
    <location>
        <begin position="538"/>
        <end position="555"/>
    </location>
</feature>
<dbReference type="OrthoDB" id="28755at2759"/>
<dbReference type="Gene3D" id="1.20.1250.20">
    <property type="entry name" value="MFS general substrate transporter like domains"/>
    <property type="match status" value="1"/>
</dbReference>
<evidence type="ECO:0000256" key="4">
    <source>
        <dbReference type="ARBA" id="ARBA00022989"/>
    </source>
</evidence>
<gene>
    <name evidence="7" type="ORF">BT63DRAFT_247345</name>
</gene>
<reference evidence="7" key="1">
    <citation type="journal article" date="2020" name="Stud. Mycol.">
        <title>101 Dothideomycetes genomes: a test case for predicting lifestyles and emergence of pathogens.</title>
        <authorList>
            <person name="Haridas S."/>
            <person name="Albert R."/>
            <person name="Binder M."/>
            <person name="Bloem J."/>
            <person name="Labutti K."/>
            <person name="Salamov A."/>
            <person name="Andreopoulos B."/>
            <person name="Baker S."/>
            <person name="Barry K."/>
            <person name="Bills G."/>
            <person name="Bluhm B."/>
            <person name="Cannon C."/>
            <person name="Castanera R."/>
            <person name="Culley D."/>
            <person name="Daum C."/>
            <person name="Ezra D."/>
            <person name="Gonzalez J."/>
            <person name="Henrissat B."/>
            <person name="Kuo A."/>
            <person name="Liang C."/>
            <person name="Lipzen A."/>
            <person name="Lutzoni F."/>
            <person name="Magnuson J."/>
            <person name="Mondo S."/>
            <person name="Nolan M."/>
            <person name="Ohm R."/>
            <person name="Pangilinan J."/>
            <person name="Park H.-J."/>
            <person name="Ramirez L."/>
            <person name="Alfaro M."/>
            <person name="Sun H."/>
            <person name="Tritt A."/>
            <person name="Yoshinaga Y."/>
            <person name="Zwiers L.-H."/>
            <person name="Turgeon B."/>
            <person name="Goodwin S."/>
            <person name="Spatafora J."/>
            <person name="Crous P."/>
            <person name="Grigoriev I."/>
        </authorList>
    </citation>
    <scope>NUCLEOTIDE SEQUENCE</scope>
    <source>
        <strain evidence="7">CBS 115976</strain>
    </source>
</reference>
<dbReference type="SUPFAM" id="SSF103473">
    <property type="entry name" value="MFS general substrate transporter"/>
    <property type="match status" value="1"/>
</dbReference>